<organism evidence="2 3">
    <name type="scientific">Desulfolutivibrio sulfodismutans</name>
    <dbReference type="NCBI Taxonomy" id="63561"/>
    <lineage>
        <taxon>Bacteria</taxon>
        <taxon>Pseudomonadati</taxon>
        <taxon>Thermodesulfobacteriota</taxon>
        <taxon>Desulfovibrionia</taxon>
        <taxon>Desulfovibrionales</taxon>
        <taxon>Desulfovibrionaceae</taxon>
        <taxon>Desulfolutivibrio</taxon>
    </lineage>
</organism>
<dbReference type="EMBL" id="JAAGRQ010000014">
    <property type="protein sequence ID" value="NDY56107.1"/>
    <property type="molecule type" value="Genomic_DNA"/>
</dbReference>
<dbReference type="InterPro" id="IPR001173">
    <property type="entry name" value="Glyco_trans_2-like"/>
</dbReference>
<sequence>MNIHDLIARRACTSAIPPAPLPQALRDQRLNRANMHRPLVSLIVTSYNYESYIEECLRSVTRQTYDNWECIIVDDQSTDSTVDRVRAFMQTPEANGRFRLIEGQENRGQMEAFREGLTVASGSFVVLLDADDVLLDDFLEAHMHAHLSVATVAFTSSNQYQINGAGEIIGGQHMDHQSKGYYRHVRKTTFQRGFWIWATSSSMVYRRSTVDLIMPRDGATFRICADYYIAHFCHLIGDSLLIPSVHGCYRRHGANNFGSNPVFGNINSVGNLDKHPPHDLFRMTMIRHILGNYDLFYPIYMGPGLIRLVLRMIKPRELPNLVARYPAVFKRPLRHYLWLAAKMQWEKWRTPVSEKFKILSVPTAEELFVK</sequence>
<evidence type="ECO:0000313" key="2">
    <source>
        <dbReference type="EMBL" id="NDY56107.1"/>
    </source>
</evidence>
<dbReference type="PANTHER" id="PTHR43685">
    <property type="entry name" value="GLYCOSYLTRANSFERASE"/>
    <property type="match status" value="1"/>
</dbReference>
<dbReference type="GO" id="GO:0016740">
    <property type="term" value="F:transferase activity"/>
    <property type="evidence" value="ECO:0007669"/>
    <property type="project" value="UniProtKB-KW"/>
</dbReference>
<protein>
    <submittedName>
        <fullName evidence="2">Glycosyltransferase</fullName>
    </submittedName>
</protein>
<evidence type="ECO:0000313" key="3">
    <source>
        <dbReference type="Proteomes" id="UP000469724"/>
    </source>
</evidence>
<dbReference type="Pfam" id="PF00535">
    <property type="entry name" value="Glycos_transf_2"/>
    <property type="match status" value="1"/>
</dbReference>
<dbReference type="InterPro" id="IPR029044">
    <property type="entry name" value="Nucleotide-diphossugar_trans"/>
</dbReference>
<comment type="caution">
    <text evidence="2">The sequence shown here is derived from an EMBL/GenBank/DDBJ whole genome shotgun (WGS) entry which is preliminary data.</text>
</comment>
<gene>
    <name evidence="2" type="ORF">G3N56_05020</name>
</gene>
<accession>A0A7K3NJ37</accession>
<dbReference type="SUPFAM" id="SSF53448">
    <property type="entry name" value="Nucleotide-diphospho-sugar transferases"/>
    <property type="match status" value="1"/>
</dbReference>
<keyword evidence="3" id="KW-1185">Reference proteome</keyword>
<feature type="domain" description="Glycosyltransferase 2-like" evidence="1">
    <location>
        <begin position="41"/>
        <end position="157"/>
    </location>
</feature>
<keyword evidence="2" id="KW-0808">Transferase</keyword>
<name>A0A7K3NJ37_9BACT</name>
<evidence type="ECO:0000259" key="1">
    <source>
        <dbReference type="Pfam" id="PF00535"/>
    </source>
</evidence>
<dbReference type="AlphaFoldDB" id="A0A7K3NJ37"/>
<dbReference type="PANTHER" id="PTHR43685:SF11">
    <property type="entry name" value="GLYCOSYLTRANSFERASE TAGX-RELATED"/>
    <property type="match status" value="1"/>
</dbReference>
<proteinExistence type="predicted"/>
<dbReference type="InterPro" id="IPR050834">
    <property type="entry name" value="Glycosyltransf_2"/>
</dbReference>
<dbReference type="Proteomes" id="UP000469724">
    <property type="component" value="Unassembled WGS sequence"/>
</dbReference>
<reference evidence="2 3" key="1">
    <citation type="submission" date="2020-02" db="EMBL/GenBank/DDBJ databases">
        <title>Comparative genomics of sulfur disproportionating microorganisms.</title>
        <authorList>
            <person name="Ward L.M."/>
            <person name="Bertran E."/>
            <person name="Johnston D.T."/>
        </authorList>
    </citation>
    <scope>NUCLEOTIDE SEQUENCE [LARGE SCALE GENOMIC DNA]</scope>
    <source>
        <strain evidence="2 3">DSM 3696</strain>
    </source>
</reference>
<dbReference type="RefSeq" id="WP_163301164.1">
    <property type="nucleotide sequence ID" value="NZ_JAAGRQ010000014.1"/>
</dbReference>
<dbReference type="Gene3D" id="3.90.550.10">
    <property type="entry name" value="Spore Coat Polysaccharide Biosynthesis Protein SpsA, Chain A"/>
    <property type="match status" value="1"/>
</dbReference>